<gene>
    <name evidence="2" type="primary">echD</name>
    <name evidence="2" type="ordered locus">Mtc_0803</name>
</gene>
<dbReference type="STRING" id="1041930.Mtc_0803"/>
<dbReference type="GO" id="GO:0008137">
    <property type="term" value="F:NADH dehydrogenase (ubiquinone) activity"/>
    <property type="evidence" value="ECO:0007669"/>
    <property type="project" value="InterPro"/>
</dbReference>
<dbReference type="RefSeq" id="WP_014405403.1">
    <property type="nucleotide sequence ID" value="NC_017034.1"/>
</dbReference>
<evidence type="ECO:0000259" key="1">
    <source>
        <dbReference type="Pfam" id="PF00329"/>
    </source>
</evidence>
<reference evidence="2 3" key="1">
    <citation type="journal article" date="2012" name="J. Bacteriol.">
        <title>Complete genome sequence of a thermophilic methanogen, Methanocella conradii HZ254, isolated from Chinese rice field soil.</title>
        <authorList>
            <person name="Lu Z."/>
            <person name="Lu Y."/>
        </authorList>
    </citation>
    <scope>NUCLEOTIDE SEQUENCE [LARGE SCALE GENOMIC DNA]</scope>
    <source>
        <strain evidence="3">DSM 24694 / JCM 17849 / CGMCC 1.5162 / HZ254</strain>
    </source>
</reference>
<dbReference type="HOGENOM" id="CLU_2152604_0_0_2"/>
<keyword evidence="3" id="KW-1185">Reference proteome</keyword>
<feature type="domain" description="NADH:ubiquinone oxidoreductase 30kDa subunit" evidence="1">
    <location>
        <begin position="6"/>
        <end position="110"/>
    </location>
</feature>
<organism evidence="2 3">
    <name type="scientific">Methanocella conradii (strain DSM 24694 / JCM 17849 / CGMCC 1.5162 / HZ254)</name>
    <dbReference type="NCBI Taxonomy" id="1041930"/>
    <lineage>
        <taxon>Archaea</taxon>
        <taxon>Methanobacteriati</taxon>
        <taxon>Methanobacteriota</taxon>
        <taxon>Stenosarchaea group</taxon>
        <taxon>Methanomicrobia</taxon>
        <taxon>Methanocellales</taxon>
        <taxon>Methanocellaceae</taxon>
        <taxon>Methanocella</taxon>
    </lineage>
</organism>
<dbReference type="InterPro" id="IPR001268">
    <property type="entry name" value="NADH_UbQ_OxRdtase_30kDa_su"/>
</dbReference>
<dbReference type="KEGG" id="mez:Mtc_0803"/>
<sequence length="111" mass="12124">MESKTVTQSELQGIVNNLKARGARLITIVGADAGENIEVLYFFSTGVNSTEVYRIVVPKKGGNEEVESITPLMPAAYIAENELSEMFGLKVKGVPGRFFLHPSLKAPLRRS</sequence>
<dbReference type="InterPro" id="IPR037232">
    <property type="entry name" value="NADH_quin_OxRdtase_su_C/D-like"/>
</dbReference>
<dbReference type="SUPFAM" id="SSF143243">
    <property type="entry name" value="Nqo5-like"/>
    <property type="match status" value="1"/>
</dbReference>
<dbReference type="OrthoDB" id="145553at2157"/>
<dbReference type="GeneID" id="11970698"/>
<protein>
    <submittedName>
        <fullName evidence="2">Ech hydrogenase, subunit D</fullName>
    </submittedName>
</protein>
<dbReference type="eggNOG" id="arCOG01551">
    <property type="taxonomic scope" value="Archaea"/>
</dbReference>
<name>H8I9E6_METCZ</name>
<evidence type="ECO:0000313" key="2">
    <source>
        <dbReference type="EMBL" id="AFC99564.1"/>
    </source>
</evidence>
<dbReference type="Gene3D" id="3.30.460.80">
    <property type="entry name" value="NADH:ubiquinone oxidoreductase, 30kDa subunit"/>
    <property type="match status" value="1"/>
</dbReference>
<evidence type="ECO:0000313" key="3">
    <source>
        <dbReference type="Proteomes" id="UP000005233"/>
    </source>
</evidence>
<proteinExistence type="predicted"/>
<dbReference type="Pfam" id="PF00329">
    <property type="entry name" value="Complex1_30kDa"/>
    <property type="match status" value="1"/>
</dbReference>
<dbReference type="EMBL" id="CP003243">
    <property type="protein sequence ID" value="AFC99564.1"/>
    <property type="molecule type" value="Genomic_DNA"/>
</dbReference>
<dbReference type="AlphaFoldDB" id="H8I9E6"/>
<dbReference type="Proteomes" id="UP000005233">
    <property type="component" value="Chromosome"/>
</dbReference>
<accession>H8I9E6</accession>